<accession>A0A0G1XXA3</accession>
<evidence type="ECO:0000313" key="4">
    <source>
        <dbReference type="Proteomes" id="UP000034740"/>
    </source>
</evidence>
<feature type="domain" description="DUF5652" evidence="2">
    <location>
        <begin position="17"/>
        <end position="72"/>
    </location>
</feature>
<dbReference type="Proteomes" id="UP000034740">
    <property type="component" value="Unassembled WGS sequence"/>
</dbReference>
<proteinExistence type="predicted"/>
<sequence length="89" mass="10704">MPVQDYYWKGWEMGFGFPLWIAPLFLAFILWSLFWKGLALWHSSRRGQNWWFIVMLVVNTAGILEIAYLFAIIKLKFGKLFNPEHRRSH</sequence>
<gene>
    <name evidence="3" type="ORF">UY83_C0006G0022</name>
</gene>
<reference evidence="3 4" key="1">
    <citation type="journal article" date="2015" name="Nature">
        <title>rRNA introns, odd ribosomes, and small enigmatic genomes across a large radiation of phyla.</title>
        <authorList>
            <person name="Brown C.T."/>
            <person name="Hug L.A."/>
            <person name="Thomas B.C."/>
            <person name="Sharon I."/>
            <person name="Castelle C.J."/>
            <person name="Singh A."/>
            <person name="Wilkins M.J."/>
            <person name="Williams K.H."/>
            <person name="Banfield J.F."/>
        </authorList>
    </citation>
    <scope>NUCLEOTIDE SEQUENCE [LARGE SCALE GENOMIC DNA]</scope>
</reference>
<evidence type="ECO:0000259" key="2">
    <source>
        <dbReference type="Pfam" id="PF18893"/>
    </source>
</evidence>
<dbReference type="InterPro" id="IPR043712">
    <property type="entry name" value="DUF5652"/>
</dbReference>
<dbReference type="Pfam" id="PF18893">
    <property type="entry name" value="DUF5652"/>
    <property type="match status" value="1"/>
</dbReference>
<keyword evidence="1" id="KW-0472">Membrane</keyword>
<name>A0A0G1XXA3_9BACT</name>
<comment type="caution">
    <text evidence="3">The sequence shown here is derived from an EMBL/GenBank/DDBJ whole genome shotgun (WGS) entry which is preliminary data.</text>
</comment>
<evidence type="ECO:0000256" key="1">
    <source>
        <dbReference type="SAM" id="Phobius"/>
    </source>
</evidence>
<dbReference type="EMBL" id="LCRO01000006">
    <property type="protein sequence ID" value="KKW35545.1"/>
    <property type="molecule type" value="Genomic_DNA"/>
</dbReference>
<feature type="transmembrane region" description="Helical" evidence="1">
    <location>
        <begin position="50"/>
        <end position="73"/>
    </location>
</feature>
<feature type="transmembrane region" description="Helical" evidence="1">
    <location>
        <begin position="20"/>
        <end position="38"/>
    </location>
</feature>
<keyword evidence="1" id="KW-0812">Transmembrane</keyword>
<protein>
    <recommendedName>
        <fullName evidence="2">DUF5652 domain-containing protein</fullName>
    </recommendedName>
</protein>
<dbReference type="AlphaFoldDB" id="A0A0G1XXA3"/>
<organism evidence="3 4">
    <name type="scientific">Candidatus Adlerbacteria bacterium GW2011_GWA1_54_10</name>
    <dbReference type="NCBI Taxonomy" id="1618605"/>
    <lineage>
        <taxon>Bacteria</taxon>
        <taxon>Candidatus Adleribacteriota</taxon>
    </lineage>
</organism>
<keyword evidence="1" id="KW-1133">Transmembrane helix</keyword>
<evidence type="ECO:0000313" key="3">
    <source>
        <dbReference type="EMBL" id="KKW35545.1"/>
    </source>
</evidence>